<dbReference type="AlphaFoldDB" id="A0A7Z0EU59"/>
<evidence type="ECO:0000256" key="2">
    <source>
        <dbReference type="ARBA" id="ARBA00093789"/>
    </source>
</evidence>
<keyword evidence="6" id="KW-1185">Reference proteome</keyword>
<protein>
    <recommendedName>
        <fullName evidence="4">CRISPR type III-associated protein domain-containing protein</fullName>
    </recommendedName>
</protein>
<dbReference type="RefSeq" id="WP_312889423.1">
    <property type="nucleotide sequence ID" value="NZ_JACCFS010000001.1"/>
</dbReference>
<reference evidence="5 6" key="1">
    <citation type="submission" date="2020-07" db="EMBL/GenBank/DDBJ databases">
        <title>Sequencing the genomes of 1000 actinobacteria strains.</title>
        <authorList>
            <person name="Klenk H.-P."/>
        </authorList>
    </citation>
    <scope>NUCLEOTIDE SEQUENCE [LARGE SCALE GENOMIC DNA]</scope>
    <source>
        <strain evidence="5 6">DSM 44442</strain>
    </source>
</reference>
<dbReference type="PANTHER" id="PTHR35579">
    <property type="entry name" value="CRISPR SYSTEM CMS ENDORIBONUCLEASE CSM3"/>
    <property type="match status" value="1"/>
</dbReference>
<dbReference type="Proteomes" id="UP000572051">
    <property type="component" value="Unassembled WGS sequence"/>
</dbReference>
<feature type="region of interest" description="Disordered" evidence="3">
    <location>
        <begin position="400"/>
        <end position="444"/>
    </location>
</feature>
<comment type="subunit">
    <text evidence="2">Part of the Csm effector complex that includes Cas10, Csm2, Csm3, Csm4 and Csm5.</text>
</comment>
<evidence type="ECO:0000313" key="5">
    <source>
        <dbReference type="EMBL" id="NYJ37375.1"/>
    </source>
</evidence>
<feature type="domain" description="CRISPR type III-associated protein" evidence="4">
    <location>
        <begin position="27"/>
        <end position="201"/>
    </location>
</feature>
<gene>
    <name evidence="5" type="ORF">HNR10_005256</name>
</gene>
<feature type="compositionally biased region" description="Low complexity" evidence="3">
    <location>
        <begin position="294"/>
        <end position="305"/>
    </location>
</feature>
<dbReference type="InterPro" id="IPR052216">
    <property type="entry name" value="CRISPR_Csm3_endoribonuclease"/>
</dbReference>
<dbReference type="GO" id="GO:0051607">
    <property type="term" value="P:defense response to virus"/>
    <property type="evidence" value="ECO:0007669"/>
    <property type="project" value="UniProtKB-KW"/>
</dbReference>
<feature type="compositionally biased region" description="Basic and acidic residues" evidence="3">
    <location>
        <begin position="581"/>
        <end position="617"/>
    </location>
</feature>
<dbReference type="InterPro" id="IPR005537">
    <property type="entry name" value="RAMP_III_fam"/>
</dbReference>
<feature type="region of interest" description="Disordered" evidence="3">
    <location>
        <begin position="89"/>
        <end position="120"/>
    </location>
</feature>
<sequence length="617" mass="64946">MSEYSDAGRPDTLRAPRIVWEFGLRLLLLTDTHIGAAQTLPRHAAESDVDLQVDRDPGTGVPRLRATTLAGLLRHELVGRTGGAGPARALLGSAAPADGSGSGPSALDVDDAHAELPDGTGVTVRTGTRVDPATGAVRPGRTWQWEVLPAGTVFTVPLRLHVPGPEDEAELLGLLLLAAAGLDGTGPGRHVGGRTGRGYGRTRAARWTARRHDLTEERGWFAYHARTWEERWAEAAGSVGPGASDDLAEVLARCLDTVGLAPVAARARAVAADHPDRRRRAELRLRLAVAERPGAPDAGAADPDGTGLRPGLLMIGDAPADARLGEADRAHRHRPAPPDRGAPEGGTEVDLVPVLGDTALFALVKRIGGRLVRDAAEHLGGEPDRWRAWNACWWGSDAEDAELPPSSEGLRPQPPRPSPAIAQGGAARGAELPPSLEGLRPQPSRIRLRGVPALTGGAPLTTTRLTVDALFGDAVDGRLYTSDLHCGGTADVVLDVRDPDDAVRGMLALVVRELATVPFDTLGSGGGSGNGRLTATRAVLTTVPGDGGPEHTVDVMAALRDPDTRDGRTARRWLAALRARLGPDRVDLPEHPEHPGGPDRPEPTRPAHTASEEEPHR</sequence>
<feature type="region of interest" description="Disordered" evidence="3">
    <location>
        <begin position="294"/>
        <end position="313"/>
    </location>
</feature>
<evidence type="ECO:0000313" key="6">
    <source>
        <dbReference type="Proteomes" id="UP000572051"/>
    </source>
</evidence>
<comment type="caution">
    <text evidence="5">The sequence shown here is derived from an EMBL/GenBank/DDBJ whole genome shotgun (WGS) entry which is preliminary data.</text>
</comment>
<proteinExistence type="predicted"/>
<name>A0A7Z0EU59_9ACTN</name>
<organism evidence="5 6">
    <name type="scientific">Nocardiopsis aegyptia</name>
    <dbReference type="NCBI Taxonomy" id="220378"/>
    <lineage>
        <taxon>Bacteria</taxon>
        <taxon>Bacillati</taxon>
        <taxon>Actinomycetota</taxon>
        <taxon>Actinomycetes</taxon>
        <taxon>Streptosporangiales</taxon>
        <taxon>Nocardiopsidaceae</taxon>
        <taxon>Nocardiopsis</taxon>
    </lineage>
</organism>
<feature type="region of interest" description="Disordered" evidence="3">
    <location>
        <begin position="328"/>
        <end position="349"/>
    </location>
</feature>
<evidence type="ECO:0000256" key="1">
    <source>
        <dbReference type="ARBA" id="ARBA00023118"/>
    </source>
</evidence>
<accession>A0A7Z0EU59</accession>
<evidence type="ECO:0000259" key="4">
    <source>
        <dbReference type="Pfam" id="PF03787"/>
    </source>
</evidence>
<evidence type="ECO:0000256" key="3">
    <source>
        <dbReference type="SAM" id="MobiDB-lite"/>
    </source>
</evidence>
<dbReference type="EMBL" id="JACCFS010000001">
    <property type="protein sequence ID" value="NYJ37375.1"/>
    <property type="molecule type" value="Genomic_DNA"/>
</dbReference>
<keyword evidence="1" id="KW-0051">Antiviral defense</keyword>
<dbReference type="Pfam" id="PF03787">
    <property type="entry name" value="RAMPs"/>
    <property type="match status" value="1"/>
</dbReference>
<dbReference type="PANTHER" id="PTHR35579:SF6">
    <property type="entry name" value="DUF324 DOMAIN-CONTAINING PROTEIN"/>
    <property type="match status" value="1"/>
</dbReference>
<dbReference type="CDD" id="cd09726">
    <property type="entry name" value="RAMP_I_III"/>
    <property type="match status" value="1"/>
</dbReference>
<feature type="compositionally biased region" description="Low complexity" evidence="3">
    <location>
        <begin position="89"/>
        <end position="107"/>
    </location>
</feature>
<feature type="region of interest" description="Disordered" evidence="3">
    <location>
        <begin position="580"/>
        <end position="617"/>
    </location>
</feature>